<proteinExistence type="predicted"/>
<protein>
    <recommendedName>
        <fullName evidence="4">DUF3039 domain-containing protein</fullName>
    </recommendedName>
</protein>
<evidence type="ECO:0000313" key="3">
    <source>
        <dbReference type="Proteomes" id="UP000028995"/>
    </source>
</evidence>
<dbReference type="EMBL" id="JGYU01000003">
    <property type="protein sequence ID" value="KFI57744.1"/>
    <property type="molecule type" value="Genomic_DNA"/>
</dbReference>
<name>A0A087AG44_9BIFI</name>
<dbReference type="eggNOG" id="ENOG5032ZDZ">
    <property type="taxonomic scope" value="Bacteria"/>
</dbReference>
<feature type="compositionally biased region" description="Basic and acidic residues" evidence="1">
    <location>
        <begin position="73"/>
        <end position="90"/>
    </location>
</feature>
<accession>A0A087AG44</accession>
<evidence type="ECO:0008006" key="4">
    <source>
        <dbReference type="Google" id="ProtNLM"/>
    </source>
</evidence>
<sequence length="144" mass="16218">MSAMRAGACDIMDAPTHWTRRAGCAAERRTIMEALIEQFEQLGQWRNAGALDEADPLTQTEPDTSTGTTVLERPAEEEQAQRSDNGDADRFAHYVSRERIEESRLTGRPVVALCGKVWVPKRNPADYPICPECKRIYAEYGNKF</sequence>
<dbReference type="Proteomes" id="UP000028995">
    <property type="component" value="Unassembled WGS sequence"/>
</dbReference>
<dbReference type="Pfam" id="PF11238">
    <property type="entry name" value="DUF3039"/>
    <property type="match status" value="1"/>
</dbReference>
<dbReference type="STRING" id="35760.BCHO_0903"/>
<comment type="caution">
    <text evidence="2">The sequence shown here is derived from an EMBL/GenBank/DDBJ whole genome shotgun (WGS) entry which is preliminary data.</text>
</comment>
<feature type="region of interest" description="Disordered" evidence="1">
    <location>
        <begin position="47"/>
        <end position="90"/>
    </location>
</feature>
<reference evidence="2 3" key="1">
    <citation type="submission" date="2014-03" db="EMBL/GenBank/DDBJ databases">
        <title>Genomics of Bifidobacteria.</title>
        <authorList>
            <person name="Ventura M."/>
            <person name="Milani C."/>
            <person name="Lugli G.A."/>
        </authorList>
    </citation>
    <scope>NUCLEOTIDE SEQUENCE [LARGE SCALE GENOMIC DNA]</scope>
    <source>
        <strain evidence="2 3">LMG 10510</strain>
    </source>
</reference>
<dbReference type="AlphaFoldDB" id="A0A087AG44"/>
<evidence type="ECO:0000313" key="2">
    <source>
        <dbReference type="EMBL" id="KFI57744.1"/>
    </source>
</evidence>
<evidence type="ECO:0000256" key="1">
    <source>
        <dbReference type="SAM" id="MobiDB-lite"/>
    </source>
</evidence>
<feature type="compositionally biased region" description="Polar residues" evidence="1">
    <location>
        <begin position="57"/>
        <end position="69"/>
    </location>
</feature>
<organism evidence="2 3">
    <name type="scientific">Bifidobacterium choerinum</name>
    <dbReference type="NCBI Taxonomy" id="35760"/>
    <lineage>
        <taxon>Bacteria</taxon>
        <taxon>Bacillati</taxon>
        <taxon>Actinomycetota</taxon>
        <taxon>Actinomycetes</taxon>
        <taxon>Bifidobacteriales</taxon>
        <taxon>Bifidobacteriaceae</taxon>
        <taxon>Bifidobacterium</taxon>
    </lineage>
</organism>
<gene>
    <name evidence="2" type="ORF">BCHO_0903</name>
</gene>
<dbReference type="InterPro" id="IPR021400">
    <property type="entry name" value="DUF3039"/>
</dbReference>
<keyword evidence="3" id="KW-1185">Reference proteome</keyword>